<organism evidence="1 2">
    <name type="scientific">Denitromonas iodatirespirans</name>
    <dbReference type="NCBI Taxonomy" id="2795389"/>
    <lineage>
        <taxon>Bacteria</taxon>
        <taxon>Pseudomonadati</taxon>
        <taxon>Pseudomonadota</taxon>
        <taxon>Betaproteobacteria</taxon>
        <taxon>Rhodocyclales</taxon>
        <taxon>Zoogloeaceae</taxon>
        <taxon>Denitromonas</taxon>
    </lineage>
</organism>
<evidence type="ECO:0000313" key="2">
    <source>
        <dbReference type="Proteomes" id="UP000694660"/>
    </source>
</evidence>
<gene>
    <name evidence="1" type="ORF">I8J34_23870</name>
</gene>
<comment type="caution">
    <text evidence="1">The sequence shown here is derived from an EMBL/GenBank/DDBJ whole genome shotgun (WGS) entry which is preliminary data.</text>
</comment>
<reference evidence="2" key="1">
    <citation type="journal article" date="2022" name="ISME J.">
        <title>Genetic and phylogenetic analysis of dissimilatory iodate-reducing bacteria identifies potential niches across the world's oceans.</title>
        <authorList>
            <person name="Reyes-Umana V."/>
            <person name="Henning Z."/>
            <person name="Lee K."/>
            <person name="Barnum T.P."/>
            <person name="Coates J.D."/>
        </authorList>
    </citation>
    <scope>NUCLEOTIDE SEQUENCE [LARGE SCALE GENOMIC DNA]</scope>
    <source>
        <strain evidence="2">IR12</strain>
    </source>
</reference>
<dbReference type="EMBL" id="JAEKFT010000075">
    <property type="protein sequence ID" value="MBT0964221.1"/>
    <property type="molecule type" value="Genomic_DNA"/>
</dbReference>
<accession>A0A944DFN0</accession>
<keyword evidence="2" id="KW-1185">Reference proteome</keyword>
<proteinExistence type="predicted"/>
<dbReference type="AlphaFoldDB" id="A0A944DFN0"/>
<dbReference type="RefSeq" id="WP_214364134.1">
    <property type="nucleotide sequence ID" value="NZ_JAEKFT010000075.1"/>
</dbReference>
<dbReference type="Proteomes" id="UP000694660">
    <property type="component" value="Unassembled WGS sequence"/>
</dbReference>
<name>A0A944DFN0_DENI1</name>
<protein>
    <submittedName>
        <fullName evidence="1">Uncharacterized protein</fullName>
    </submittedName>
</protein>
<sequence length="160" mass="18451">MAEIFTAMARSTSPTGPAAWKRTWPTIPETSAWVSIKQAPDSITFTFIDSVGRRTPLSFRRYRFTLSEDRIDDLYSCHMRYYEPTLRFFNEPHAHVRVSILLVGGGGTNVNLLRSIDGSLVVNWRSDDVTVTRFMLGSNYRVENLWYRYSQVTTEMPAEK</sequence>
<evidence type="ECO:0000313" key="1">
    <source>
        <dbReference type="EMBL" id="MBT0964221.1"/>
    </source>
</evidence>